<organism evidence="2">
    <name type="scientific">Drosophila grimshawi</name>
    <name type="common">Hawaiian fruit fly</name>
    <name type="synonym">Idiomyia grimshawi</name>
    <dbReference type="NCBI Taxonomy" id="7222"/>
    <lineage>
        <taxon>Eukaryota</taxon>
        <taxon>Metazoa</taxon>
        <taxon>Ecdysozoa</taxon>
        <taxon>Arthropoda</taxon>
        <taxon>Hexapoda</taxon>
        <taxon>Insecta</taxon>
        <taxon>Pterygota</taxon>
        <taxon>Neoptera</taxon>
        <taxon>Endopterygota</taxon>
        <taxon>Diptera</taxon>
        <taxon>Brachycera</taxon>
        <taxon>Muscomorpha</taxon>
        <taxon>Ephydroidea</taxon>
        <taxon>Drosophilidae</taxon>
        <taxon>Drosophila</taxon>
        <taxon>Hawaiian Drosophila</taxon>
    </lineage>
</organism>
<dbReference type="Proteomes" id="UP000001070">
    <property type="component" value="Unassembled WGS sequence"/>
</dbReference>
<keyword evidence="2" id="KW-1185">Reference proteome</keyword>
<proteinExistence type="predicted"/>
<dbReference type="InParanoid" id="B4J165"/>
<dbReference type="HOGENOM" id="CLU_083434_0_0_1"/>
<dbReference type="eggNOG" id="KOG3123">
    <property type="taxonomic scope" value="Eukaryota"/>
</dbReference>
<evidence type="ECO:0000313" key="2">
    <source>
        <dbReference type="Proteomes" id="UP000001070"/>
    </source>
</evidence>
<reference evidence="1 2" key="1">
    <citation type="journal article" date="2007" name="Nature">
        <title>Evolution of genes and genomes on the Drosophila phylogeny.</title>
        <authorList>
            <consortium name="Drosophila 12 Genomes Consortium"/>
            <person name="Clark A.G."/>
            <person name="Eisen M.B."/>
            <person name="Smith D.R."/>
            <person name="Bergman C.M."/>
            <person name="Oliver B."/>
            <person name="Markow T.A."/>
            <person name="Kaufman T.C."/>
            <person name="Kellis M."/>
            <person name="Gelbart W."/>
            <person name="Iyer V.N."/>
            <person name="Pollard D.A."/>
            <person name="Sackton T.B."/>
            <person name="Larracuente A.M."/>
            <person name="Singh N.D."/>
            <person name="Abad J.P."/>
            <person name="Abt D.N."/>
            <person name="Adryan B."/>
            <person name="Aguade M."/>
            <person name="Akashi H."/>
            <person name="Anderson W.W."/>
            <person name="Aquadro C.F."/>
            <person name="Ardell D.H."/>
            <person name="Arguello R."/>
            <person name="Artieri C.G."/>
            <person name="Barbash D.A."/>
            <person name="Barker D."/>
            <person name="Barsanti P."/>
            <person name="Batterham P."/>
            <person name="Batzoglou S."/>
            <person name="Begun D."/>
            <person name="Bhutkar A."/>
            <person name="Blanco E."/>
            <person name="Bosak S.A."/>
            <person name="Bradley R.K."/>
            <person name="Brand A.D."/>
            <person name="Brent M.R."/>
            <person name="Brooks A.N."/>
            <person name="Brown R.H."/>
            <person name="Butlin R.K."/>
            <person name="Caggese C."/>
            <person name="Calvi B.R."/>
            <person name="Bernardo de Carvalho A."/>
            <person name="Caspi A."/>
            <person name="Castrezana S."/>
            <person name="Celniker S.E."/>
            <person name="Chang J.L."/>
            <person name="Chapple C."/>
            <person name="Chatterji S."/>
            <person name="Chinwalla A."/>
            <person name="Civetta A."/>
            <person name="Clifton S.W."/>
            <person name="Comeron J.M."/>
            <person name="Costello J.C."/>
            <person name="Coyne J.A."/>
            <person name="Daub J."/>
            <person name="David R.G."/>
            <person name="Delcher A.L."/>
            <person name="Delehaunty K."/>
            <person name="Do C.B."/>
            <person name="Ebling H."/>
            <person name="Edwards K."/>
            <person name="Eickbush T."/>
            <person name="Evans J.D."/>
            <person name="Filipski A."/>
            <person name="Findeiss S."/>
            <person name="Freyhult E."/>
            <person name="Fulton L."/>
            <person name="Fulton R."/>
            <person name="Garcia A.C."/>
            <person name="Gardiner A."/>
            <person name="Garfield D.A."/>
            <person name="Garvin B.E."/>
            <person name="Gibson G."/>
            <person name="Gilbert D."/>
            <person name="Gnerre S."/>
            <person name="Godfrey J."/>
            <person name="Good R."/>
            <person name="Gotea V."/>
            <person name="Gravely B."/>
            <person name="Greenberg A.J."/>
            <person name="Griffiths-Jones S."/>
            <person name="Gross S."/>
            <person name="Guigo R."/>
            <person name="Gustafson E.A."/>
            <person name="Haerty W."/>
            <person name="Hahn M.W."/>
            <person name="Halligan D.L."/>
            <person name="Halpern A.L."/>
            <person name="Halter G.M."/>
            <person name="Han M.V."/>
            <person name="Heger A."/>
            <person name="Hillier L."/>
            <person name="Hinrichs A.S."/>
            <person name="Holmes I."/>
            <person name="Hoskins R.A."/>
            <person name="Hubisz M.J."/>
            <person name="Hultmark D."/>
            <person name="Huntley M.A."/>
            <person name="Jaffe D.B."/>
            <person name="Jagadeeshan S."/>
            <person name="Jeck W.R."/>
            <person name="Johnson J."/>
            <person name="Jones C.D."/>
            <person name="Jordan W.C."/>
            <person name="Karpen G.H."/>
            <person name="Kataoka E."/>
            <person name="Keightley P.D."/>
            <person name="Kheradpour P."/>
            <person name="Kirkness E.F."/>
            <person name="Koerich L.B."/>
            <person name="Kristiansen K."/>
            <person name="Kudrna D."/>
            <person name="Kulathinal R.J."/>
            <person name="Kumar S."/>
            <person name="Kwok R."/>
            <person name="Lander E."/>
            <person name="Langley C.H."/>
            <person name="Lapoint R."/>
            <person name="Lazzaro B.P."/>
            <person name="Lee S.J."/>
            <person name="Levesque L."/>
            <person name="Li R."/>
            <person name="Lin C.F."/>
            <person name="Lin M.F."/>
            <person name="Lindblad-Toh K."/>
            <person name="Llopart A."/>
            <person name="Long M."/>
            <person name="Low L."/>
            <person name="Lozovsky E."/>
            <person name="Lu J."/>
            <person name="Luo M."/>
            <person name="Machado C.A."/>
            <person name="Makalowski W."/>
            <person name="Marzo M."/>
            <person name="Matsuda M."/>
            <person name="Matzkin L."/>
            <person name="McAllister B."/>
            <person name="McBride C.S."/>
            <person name="McKernan B."/>
            <person name="McKernan K."/>
            <person name="Mendez-Lago M."/>
            <person name="Minx P."/>
            <person name="Mollenhauer M.U."/>
            <person name="Montooth K."/>
            <person name="Mount S.M."/>
            <person name="Mu X."/>
            <person name="Myers E."/>
            <person name="Negre B."/>
            <person name="Newfeld S."/>
            <person name="Nielsen R."/>
            <person name="Noor M.A."/>
            <person name="O'Grady P."/>
            <person name="Pachter L."/>
            <person name="Papaceit M."/>
            <person name="Parisi M.J."/>
            <person name="Parisi M."/>
            <person name="Parts L."/>
            <person name="Pedersen J.S."/>
            <person name="Pesole G."/>
            <person name="Phillippy A.M."/>
            <person name="Ponting C.P."/>
            <person name="Pop M."/>
            <person name="Porcelli D."/>
            <person name="Powell J.R."/>
            <person name="Prohaska S."/>
            <person name="Pruitt K."/>
            <person name="Puig M."/>
            <person name="Quesneville H."/>
            <person name="Ram K.R."/>
            <person name="Rand D."/>
            <person name="Rasmussen M.D."/>
            <person name="Reed L.K."/>
            <person name="Reenan R."/>
            <person name="Reily A."/>
            <person name="Remington K.A."/>
            <person name="Rieger T.T."/>
            <person name="Ritchie M.G."/>
            <person name="Robin C."/>
            <person name="Rogers Y.H."/>
            <person name="Rohde C."/>
            <person name="Rozas J."/>
            <person name="Rubenfield M.J."/>
            <person name="Ruiz A."/>
            <person name="Russo S."/>
            <person name="Salzberg S.L."/>
            <person name="Sanchez-Gracia A."/>
            <person name="Saranga D.J."/>
            <person name="Sato H."/>
            <person name="Schaeffer S.W."/>
            <person name="Schatz M.C."/>
            <person name="Schlenke T."/>
            <person name="Schwartz R."/>
            <person name="Segarra C."/>
            <person name="Singh R.S."/>
            <person name="Sirot L."/>
            <person name="Sirota M."/>
            <person name="Sisneros N.B."/>
            <person name="Smith C.D."/>
            <person name="Smith T.F."/>
            <person name="Spieth J."/>
            <person name="Stage D.E."/>
            <person name="Stark A."/>
            <person name="Stephan W."/>
            <person name="Strausberg R.L."/>
            <person name="Strempel S."/>
            <person name="Sturgill D."/>
            <person name="Sutton G."/>
            <person name="Sutton G.G."/>
            <person name="Tao W."/>
            <person name="Teichmann S."/>
            <person name="Tobari Y.N."/>
            <person name="Tomimura Y."/>
            <person name="Tsolas J.M."/>
            <person name="Valente V.L."/>
            <person name="Venter E."/>
            <person name="Venter J.C."/>
            <person name="Vicario S."/>
            <person name="Vieira F.G."/>
            <person name="Vilella A.J."/>
            <person name="Villasante A."/>
            <person name="Walenz B."/>
            <person name="Wang J."/>
            <person name="Wasserman M."/>
            <person name="Watts T."/>
            <person name="Wilson D."/>
            <person name="Wilson R.K."/>
            <person name="Wing R.A."/>
            <person name="Wolfner M.F."/>
            <person name="Wong A."/>
            <person name="Wong G.K."/>
            <person name="Wu C.I."/>
            <person name="Wu G."/>
            <person name="Yamamoto D."/>
            <person name="Yang H.P."/>
            <person name="Yang S.P."/>
            <person name="Yorke J.A."/>
            <person name="Yoshida K."/>
            <person name="Zdobnov E."/>
            <person name="Zhang P."/>
            <person name="Zhang Y."/>
            <person name="Zimin A.V."/>
            <person name="Baldwin J."/>
            <person name="Abdouelleil A."/>
            <person name="Abdulkadir J."/>
            <person name="Abebe A."/>
            <person name="Abera B."/>
            <person name="Abreu J."/>
            <person name="Acer S.C."/>
            <person name="Aftuck L."/>
            <person name="Alexander A."/>
            <person name="An P."/>
            <person name="Anderson E."/>
            <person name="Anderson S."/>
            <person name="Arachi H."/>
            <person name="Azer M."/>
            <person name="Bachantsang P."/>
            <person name="Barry A."/>
            <person name="Bayul T."/>
            <person name="Berlin A."/>
            <person name="Bessette D."/>
            <person name="Bloom T."/>
            <person name="Blye J."/>
            <person name="Boguslavskiy L."/>
            <person name="Bonnet C."/>
            <person name="Boukhgalter B."/>
            <person name="Bourzgui I."/>
            <person name="Brown A."/>
            <person name="Cahill P."/>
            <person name="Channer S."/>
            <person name="Cheshatsang Y."/>
            <person name="Chuda L."/>
            <person name="Citroen M."/>
            <person name="Collymore A."/>
            <person name="Cooke P."/>
            <person name="Costello M."/>
            <person name="D'Aco K."/>
            <person name="Daza R."/>
            <person name="De Haan G."/>
            <person name="DeGray S."/>
            <person name="DeMaso C."/>
            <person name="Dhargay N."/>
            <person name="Dooley K."/>
            <person name="Dooley E."/>
            <person name="Doricent M."/>
            <person name="Dorje P."/>
            <person name="Dorjee K."/>
            <person name="Dupes A."/>
            <person name="Elong R."/>
            <person name="Falk J."/>
            <person name="Farina A."/>
            <person name="Faro S."/>
            <person name="Ferguson D."/>
            <person name="Fisher S."/>
            <person name="Foley C.D."/>
            <person name="Franke A."/>
            <person name="Friedrich D."/>
            <person name="Gadbois L."/>
            <person name="Gearin G."/>
            <person name="Gearin C.R."/>
            <person name="Giannoukos G."/>
            <person name="Goode T."/>
            <person name="Graham J."/>
            <person name="Grandbois E."/>
            <person name="Grewal S."/>
            <person name="Gyaltsen K."/>
            <person name="Hafez N."/>
            <person name="Hagos B."/>
            <person name="Hall J."/>
            <person name="Henson C."/>
            <person name="Hollinger A."/>
            <person name="Honan T."/>
            <person name="Huard M.D."/>
            <person name="Hughes L."/>
            <person name="Hurhula B."/>
            <person name="Husby M.E."/>
            <person name="Kamat A."/>
            <person name="Kanga B."/>
            <person name="Kashin S."/>
            <person name="Khazanovich D."/>
            <person name="Kisner P."/>
            <person name="Lance K."/>
            <person name="Lara M."/>
            <person name="Lee W."/>
            <person name="Lennon N."/>
            <person name="Letendre F."/>
            <person name="LeVine R."/>
            <person name="Lipovsky A."/>
            <person name="Liu X."/>
            <person name="Liu J."/>
            <person name="Liu S."/>
            <person name="Lokyitsang T."/>
            <person name="Lokyitsang Y."/>
            <person name="Lubonja R."/>
            <person name="Lui A."/>
            <person name="MacDonald P."/>
            <person name="Magnisalis V."/>
            <person name="Maru K."/>
            <person name="Matthews C."/>
            <person name="McCusker W."/>
            <person name="McDonough S."/>
            <person name="Mehta T."/>
            <person name="Meldrim J."/>
            <person name="Meneus L."/>
            <person name="Mihai O."/>
            <person name="Mihalev A."/>
            <person name="Mihova T."/>
            <person name="Mittelman R."/>
            <person name="Mlenga V."/>
            <person name="Montmayeur A."/>
            <person name="Mulrain L."/>
            <person name="Navidi A."/>
            <person name="Naylor J."/>
            <person name="Negash T."/>
            <person name="Nguyen T."/>
            <person name="Nguyen N."/>
            <person name="Nicol R."/>
            <person name="Norbu C."/>
            <person name="Norbu N."/>
            <person name="Novod N."/>
            <person name="O'Neill B."/>
            <person name="Osman S."/>
            <person name="Markiewicz E."/>
            <person name="Oyono O.L."/>
            <person name="Patti C."/>
            <person name="Phunkhang P."/>
            <person name="Pierre F."/>
            <person name="Priest M."/>
            <person name="Raghuraman S."/>
            <person name="Rege F."/>
            <person name="Reyes R."/>
            <person name="Rise C."/>
            <person name="Rogov P."/>
            <person name="Ross K."/>
            <person name="Ryan E."/>
            <person name="Settipalli S."/>
            <person name="Shea T."/>
            <person name="Sherpa N."/>
            <person name="Shi L."/>
            <person name="Shih D."/>
            <person name="Sparrow T."/>
            <person name="Spaulding J."/>
            <person name="Stalker J."/>
            <person name="Stange-Thomann N."/>
            <person name="Stavropoulos S."/>
            <person name="Stone C."/>
            <person name="Strader C."/>
            <person name="Tesfaye S."/>
            <person name="Thomson T."/>
            <person name="Thoulutsang Y."/>
            <person name="Thoulutsang D."/>
            <person name="Topham K."/>
            <person name="Topping I."/>
            <person name="Tsamla T."/>
            <person name="Vassiliev H."/>
            <person name="Vo A."/>
            <person name="Wangchuk T."/>
            <person name="Wangdi T."/>
            <person name="Weiand M."/>
            <person name="Wilkinson J."/>
            <person name="Wilson A."/>
            <person name="Yadav S."/>
            <person name="Young G."/>
            <person name="Yu Q."/>
            <person name="Zembek L."/>
            <person name="Zhong D."/>
            <person name="Zimmer A."/>
            <person name="Zwirko Z."/>
            <person name="Jaffe D.B."/>
            <person name="Alvarez P."/>
            <person name="Brockman W."/>
            <person name="Butler J."/>
            <person name="Chin C."/>
            <person name="Gnerre S."/>
            <person name="Grabherr M."/>
            <person name="Kleber M."/>
            <person name="Mauceli E."/>
            <person name="MacCallum I."/>
        </authorList>
    </citation>
    <scope>NUCLEOTIDE SEQUENCE [LARGE SCALE GENOMIC DNA]</scope>
    <source>
        <strain evidence="2">Tucson 15287-2541.00</strain>
    </source>
</reference>
<name>B4J165_DROGR</name>
<dbReference type="KEGG" id="dgr:6558303"/>
<protein>
    <submittedName>
        <fullName evidence="1">GH17151</fullName>
    </submittedName>
</protein>
<dbReference type="PhylomeDB" id="B4J165"/>
<sequence>MLAEQCAVDQPEKKTRQLGYTEDDLKSFLASSTIKSVDLVAHSTAQLFQRFIDATFEIEELTLAELIDHYHLGILMQSYKPLDTDCMGYRSELLDAVCKLSIDLPPDCIEYIGTVLCDRFVIGTGMERVERVVQMQRALTMLIIKNDFSRQIAMSILLAIFAKVSGMPRNNTNINIISEVFEMVKLIDWMQLSITGNVADVFILVRCFSLIINSQHNRQADAEWNSETSSKIQEYFMLVLRTVRSSPNYGFFEMMVECYICGASSCTRK</sequence>
<dbReference type="EMBL" id="CH916366">
    <property type="protein sequence ID" value="EDV97934.1"/>
    <property type="molecule type" value="Genomic_DNA"/>
</dbReference>
<dbReference type="FunCoup" id="B4J165">
    <property type="interactions" value="14"/>
</dbReference>
<dbReference type="AlphaFoldDB" id="B4J165"/>
<dbReference type="OMA" id="MMIERFI"/>
<evidence type="ECO:0000313" key="1">
    <source>
        <dbReference type="EMBL" id="EDV97934.1"/>
    </source>
</evidence>
<dbReference type="STRING" id="7222.B4J165"/>
<gene>
    <name evidence="1" type="primary">Dgri\GH17151</name>
    <name evidence="1" type="ORF">Dgri_GH17151</name>
</gene>
<accession>B4J165</accession>
<dbReference type="OrthoDB" id="7851789at2759"/>